<evidence type="ECO:0000256" key="1">
    <source>
        <dbReference type="SAM" id="MobiDB-lite"/>
    </source>
</evidence>
<feature type="compositionally biased region" description="Basic residues" evidence="1">
    <location>
        <begin position="20"/>
        <end position="35"/>
    </location>
</feature>
<sequence>MSTTTTRKAQIVPAPPALPAKRRNKSAAALRFKRRTLPERLSTRRKKQLSKRGKKWMRKKQPRPVIEAPSEPPAPTIDVEAVKRTSYEDGFRKGKYEGGEAFLARLIPEDMILPDIPVEHVIALGFEQVRHLLQPLIAPLTVYVEMQQALEQRAPLSVVRLGDGELLALAHDKVLSSNLVRKEAPFLGYAGIDVPDHEYREQLAESVRKATFVGVPTSRMPNFQGLLYPTLRAYGMQTRQMRLTYSIVNYLLAQQGHLLQLMQGRRVLIVGNTGPELAEVLSQRGIAVAGVITPVMGVRDVPRILREVSRHDYDLALIAAGIPAVILSQRIAEQFGKVALDFGHLANKIARGEASL</sequence>
<comment type="caution">
    <text evidence="3">The sequence shown here is derived from an EMBL/GenBank/DDBJ whole genome shotgun (WGS) entry which is preliminary data.</text>
</comment>
<feature type="domain" description="GT-D fold-like" evidence="2">
    <location>
        <begin position="141"/>
        <end position="349"/>
    </location>
</feature>
<accession>A0ABS8YII6</accession>
<feature type="region of interest" description="Disordered" evidence="1">
    <location>
        <begin position="1"/>
        <end position="74"/>
    </location>
</feature>
<gene>
    <name evidence="3" type="ORF">LQV63_12650</name>
</gene>
<keyword evidence="4" id="KW-1185">Reference proteome</keyword>
<dbReference type="InterPro" id="IPR049785">
    <property type="entry name" value="GT-D-like_firm"/>
</dbReference>
<dbReference type="Proteomes" id="UP001199916">
    <property type="component" value="Unassembled WGS sequence"/>
</dbReference>
<proteinExistence type="predicted"/>
<evidence type="ECO:0000313" key="3">
    <source>
        <dbReference type="EMBL" id="MCE5170160.1"/>
    </source>
</evidence>
<dbReference type="EMBL" id="JAJNBZ010000008">
    <property type="protein sequence ID" value="MCE5170160.1"/>
    <property type="molecule type" value="Genomic_DNA"/>
</dbReference>
<dbReference type="Pfam" id="PF22882">
    <property type="entry name" value="GT-D-like"/>
    <property type="match status" value="1"/>
</dbReference>
<evidence type="ECO:0000313" key="4">
    <source>
        <dbReference type="Proteomes" id="UP001199916"/>
    </source>
</evidence>
<organism evidence="3 4">
    <name type="scientific">Paenibacillus profundus</name>
    <dbReference type="NCBI Taxonomy" id="1173085"/>
    <lineage>
        <taxon>Bacteria</taxon>
        <taxon>Bacillati</taxon>
        <taxon>Bacillota</taxon>
        <taxon>Bacilli</taxon>
        <taxon>Bacillales</taxon>
        <taxon>Paenibacillaceae</taxon>
        <taxon>Paenibacillus</taxon>
    </lineage>
</organism>
<protein>
    <submittedName>
        <fullName evidence="3">Succinyl-CoA synthetase</fullName>
    </submittedName>
</protein>
<evidence type="ECO:0000259" key="2">
    <source>
        <dbReference type="Pfam" id="PF22882"/>
    </source>
</evidence>
<reference evidence="3 4" key="1">
    <citation type="submission" date="2021-11" db="EMBL/GenBank/DDBJ databases">
        <title>Draft genome sequence of Paenibacillus profundus YoMME, a new Gram-positive bacteria with exoelectrogenic properties.</title>
        <authorList>
            <person name="Hubenova Y."/>
            <person name="Hubenova E."/>
            <person name="Manasiev Y."/>
            <person name="Peykov S."/>
            <person name="Mitov M."/>
        </authorList>
    </citation>
    <scope>NUCLEOTIDE SEQUENCE [LARGE SCALE GENOMIC DNA]</scope>
    <source>
        <strain evidence="3 4">YoMME</strain>
    </source>
</reference>
<dbReference type="NCBIfam" id="NF040628">
    <property type="entry name" value="GT-D_rel"/>
    <property type="match status" value="1"/>
</dbReference>
<dbReference type="RefSeq" id="WP_233696967.1">
    <property type="nucleotide sequence ID" value="NZ_JAJNBZ010000008.1"/>
</dbReference>
<feature type="compositionally biased region" description="Basic residues" evidence="1">
    <location>
        <begin position="43"/>
        <end position="62"/>
    </location>
</feature>
<dbReference type="InterPro" id="IPR055171">
    <property type="entry name" value="GT-D-like"/>
</dbReference>
<name>A0ABS8YII6_9BACL</name>